<dbReference type="Gene3D" id="1.10.286.20">
    <property type="match status" value="1"/>
</dbReference>
<name>K1XXG9_9BACT</name>
<keyword evidence="5" id="KW-0963">Cytoplasm</keyword>
<dbReference type="NCBIfam" id="TIGR00116">
    <property type="entry name" value="tsf"/>
    <property type="match status" value="1"/>
</dbReference>
<sequence>MWNIELLKKLREMTFAPIKDCKEALAEAGDDLEKAQEVLKKKGIAKAGTRAERETKEGIVKVVENNGKIAGLKLLCETDFVAKNENFQGLFDSVLSQIAKSDKEVSSFEDLDPTIAKAIDDEVKEFMGKTGENMNISGVLVTTQKAFVYNHPGNRVSSLIFFEGGNDEIAKELALQVTAMNPTYVSFDQVDEKEIAKLKEEFSAELKAAGKPEAMIAQIVEGKIKKALADNVLLEQECIRDGSKKVKEILPADMKVTKFIRMAIWS</sequence>
<keyword evidence="4 5" id="KW-0648">Protein biosynthesis</keyword>
<comment type="similarity">
    <text evidence="1 5">Belongs to the EF-Ts family.</text>
</comment>
<evidence type="ECO:0000256" key="5">
    <source>
        <dbReference type="HAMAP-Rule" id="MF_00050"/>
    </source>
</evidence>
<dbReference type="InterPro" id="IPR009060">
    <property type="entry name" value="UBA-like_sf"/>
</dbReference>
<evidence type="ECO:0000313" key="7">
    <source>
        <dbReference type="EMBL" id="EKD25063.1"/>
    </source>
</evidence>
<dbReference type="GO" id="GO:0003746">
    <property type="term" value="F:translation elongation factor activity"/>
    <property type="evidence" value="ECO:0007669"/>
    <property type="project" value="UniProtKB-UniRule"/>
</dbReference>
<dbReference type="SUPFAM" id="SSF46934">
    <property type="entry name" value="UBA-like"/>
    <property type="match status" value="1"/>
</dbReference>
<evidence type="ECO:0000256" key="4">
    <source>
        <dbReference type="ARBA" id="ARBA00022917"/>
    </source>
</evidence>
<dbReference type="GO" id="GO:0005737">
    <property type="term" value="C:cytoplasm"/>
    <property type="evidence" value="ECO:0007669"/>
    <property type="project" value="UniProtKB-SubCell"/>
</dbReference>
<feature type="region of interest" description="Involved in Mg(2+) ion dislocation from EF-Tu" evidence="5">
    <location>
        <begin position="78"/>
        <end position="81"/>
    </location>
</feature>
<dbReference type="InterPro" id="IPR014039">
    <property type="entry name" value="Transl_elong_EFTs/EF1B_dimer"/>
</dbReference>
<dbReference type="HAMAP" id="MF_00050">
    <property type="entry name" value="EF_Ts"/>
    <property type="match status" value="1"/>
</dbReference>
<evidence type="ECO:0000259" key="6">
    <source>
        <dbReference type="Pfam" id="PF00889"/>
    </source>
</evidence>
<dbReference type="EMBL" id="AMFJ01036131">
    <property type="protein sequence ID" value="EKD25063.1"/>
    <property type="molecule type" value="Genomic_DNA"/>
</dbReference>
<dbReference type="PANTHER" id="PTHR11741:SF0">
    <property type="entry name" value="ELONGATION FACTOR TS, MITOCHONDRIAL"/>
    <property type="match status" value="1"/>
</dbReference>
<feature type="domain" description="Translation elongation factor EFTs/EF1B dimerisation" evidence="6">
    <location>
        <begin position="74"/>
        <end position="263"/>
    </location>
</feature>
<evidence type="ECO:0000256" key="1">
    <source>
        <dbReference type="ARBA" id="ARBA00005532"/>
    </source>
</evidence>
<dbReference type="SUPFAM" id="SSF54713">
    <property type="entry name" value="Elongation factor Ts (EF-Ts), dimerisation domain"/>
    <property type="match status" value="1"/>
</dbReference>
<accession>K1XXG9</accession>
<dbReference type="Gene3D" id="3.30.479.20">
    <property type="entry name" value="Elongation factor Ts, dimerisation domain"/>
    <property type="match status" value="2"/>
</dbReference>
<dbReference type="Gene3D" id="1.10.8.10">
    <property type="entry name" value="DNA helicase RuvA subunit, C-terminal domain"/>
    <property type="match status" value="1"/>
</dbReference>
<reference evidence="7" key="1">
    <citation type="journal article" date="2012" name="Science">
        <title>Fermentation, hydrogen, and sulfur metabolism in multiple uncultivated bacterial phyla.</title>
        <authorList>
            <person name="Wrighton K.C."/>
            <person name="Thomas B.C."/>
            <person name="Sharon I."/>
            <person name="Miller C.S."/>
            <person name="Castelle C.J."/>
            <person name="VerBerkmoes N.C."/>
            <person name="Wilkins M.J."/>
            <person name="Hettich R.L."/>
            <person name="Lipton M.S."/>
            <person name="Williams K.H."/>
            <person name="Long P.E."/>
            <person name="Banfield J.F."/>
        </authorList>
    </citation>
    <scope>NUCLEOTIDE SEQUENCE [LARGE SCALE GENOMIC DNA]</scope>
</reference>
<dbReference type="AlphaFoldDB" id="K1XXG9"/>
<protein>
    <recommendedName>
        <fullName evidence="2 5">Elongation factor Ts</fullName>
        <shortName evidence="5">EF-Ts</shortName>
    </recommendedName>
</protein>
<keyword evidence="3 5" id="KW-0251">Elongation factor</keyword>
<dbReference type="Pfam" id="PF00889">
    <property type="entry name" value="EF_TS"/>
    <property type="match status" value="1"/>
</dbReference>
<dbReference type="InterPro" id="IPR036402">
    <property type="entry name" value="EF-Ts_dimer_sf"/>
</dbReference>
<proteinExistence type="inferred from homology"/>
<dbReference type="FunFam" id="1.10.8.10:FF:000001">
    <property type="entry name" value="Elongation factor Ts"/>
    <property type="match status" value="1"/>
</dbReference>
<comment type="caution">
    <text evidence="7">The sequence shown here is derived from an EMBL/GenBank/DDBJ whole genome shotgun (WGS) entry which is preliminary data.</text>
</comment>
<dbReference type="InterPro" id="IPR001816">
    <property type="entry name" value="Transl_elong_EFTs/EF1B"/>
</dbReference>
<dbReference type="PANTHER" id="PTHR11741">
    <property type="entry name" value="ELONGATION FACTOR TS"/>
    <property type="match status" value="1"/>
</dbReference>
<evidence type="ECO:0000256" key="2">
    <source>
        <dbReference type="ARBA" id="ARBA00016956"/>
    </source>
</evidence>
<organism evidence="7">
    <name type="scientific">uncultured bacterium</name>
    <name type="common">gcode 4</name>
    <dbReference type="NCBI Taxonomy" id="1234023"/>
    <lineage>
        <taxon>Bacteria</taxon>
        <taxon>environmental samples</taxon>
    </lineage>
</organism>
<dbReference type="CDD" id="cd14275">
    <property type="entry name" value="UBA_EF-Ts"/>
    <property type="match status" value="1"/>
</dbReference>
<comment type="function">
    <text evidence="5">Associates with the EF-Tu.GDP complex and induces the exchange of GDP to GTP. It remains bound to the aminoacyl-tRNA.EF-Tu.GTP complex up to the GTP hydrolysis stage on the ribosome.</text>
</comment>
<evidence type="ECO:0000256" key="3">
    <source>
        <dbReference type="ARBA" id="ARBA00022768"/>
    </source>
</evidence>
<comment type="subcellular location">
    <subcellularLocation>
        <location evidence="5">Cytoplasm</location>
    </subcellularLocation>
</comment>
<gene>
    <name evidence="5" type="primary">tsf</name>
    <name evidence="7" type="ORF">ACD_80C00124G0006</name>
</gene>